<organism evidence="8">
    <name type="scientific">Chromera velia CCMP2878</name>
    <dbReference type="NCBI Taxonomy" id="1169474"/>
    <lineage>
        <taxon>Eukaryota</taxon>
        <taxon>Sar</taxon>
        <taxon>Alveolata</taxon>
        <taxon>Colpodellida</taxon>
        <taxon>Chromeraceae</taxon>
        <taxon>Chromera</taxon>
    </lineage>
</organism>
<dbReference type="Pfam" id="PF10601">
    <property type="entry name" value="zf-LITAF-like"/>
    <property type="match status" value="1"/>
</dbReference>
<dbReference type="PANTHER" id="PTHR23292">
    <property type="entry name" value="LIPOPOLYSACCHARIDE-INDUCED TUMOR NECROSIS FACTOR-ALPHA FACTOR"/>
    <property type="match status" value="1"/>
</dbReference>
<keyword evidence="3" id="KW-0479">Metal-binding</keyword>
<dbReference type="PROSITE" id="PS51837">
    <property type="entry name" value="LITAF"/>
    <property type="match status" value="1"/>
</dbReference>
<evidence type="ECO:0000256" key="1">
    <source>
        <dbReference type="ARBA" id="ARBA00004170"/>
    </source>
</evidence>
<evidence type="ECO:0000256" key="4">
    <source>
        <dbReference type="ARBA" id="ARBA00022833"/>
    </source>
</evidence>
<sequence>MSDKKEEVQRQQPEAEDMLGMSTAESTAPVSRDYPNVNPPPPQPQYGGSQYHGDAKPPPSPTKHQSQFPPPPQPTAYGQAQSSAAGAGAPVAVQQEIHLVHLDDQPMHMICPQCKQRMVTNVTYEAGNTTWLACCLLGVFCFPFCCIPFCCDKCKDCTHYCSACNVRIGTHKS</sequence>
<evidence type="ECO:0000313" key="8">
    <source>
        <dbReference type="EMBL" id="CEM48772.1"/>
    </source>
</evidence>
<keyword evidence="5" id="KW-0472">Membrane</keyword>
<evidence type="ECO:0000259" key="7">
    <source>
        <dbReference type="PROSITE" id="PS51837"/>
    </source>
</evidence>
<proteinExistence type="inferred from homology"/>
<feature type="domain" description="LITAF" evidence="7">
    <location>
        <begin position="89"/>
        <end position="173"/>
    </location>
</feature>
<dbReference type="GO" id="GO:0016020">
    <property type="term" value="C:membrane"/>
    <property type="evidence" value="ECO:0007669"/>
    <property type="project" value="UniProtKB-SubCell"/>
</dbReference>
<protein>
    <recommendedName>
        <fullName evidence="7">LITAF domain-containing protein</fullName>
    </recommendedName>
</protein>
<gene>
    <name evidence="8" type="ORF">Cvel_9016</name>
</gene>
<dbReference type="EMBL" id="CDMZ01004139">
    <property type="protein sequence ID" value="CEM48772.1"/>
    <property type="molecule type" value="Genomic_DNA"/>
</dbReference>
<dbReference type="InterPro" id="IPR037519">
    <property type="entry name" value="LITAF_fam"/>
</dbReference>
<dbReference type="PANTHER" id="PTHR23292:SF6">
    <property type="entry name" value="FI16602P1-RELATED"/>
    <property type="match status" value="1"/>
</dbReference>
<evidence type="ECO:0000256" key="3">
    <source>
        <dbReference type="ARBA" id="ARBA00022723"/>
    </source>
</evidence>
<dbReference type="InterPro" id="IPR006629">
    <property type="entry name" value="LITAF"/>
</dbReference>
<reference evidence="8" key="1">
    <citation type="submission" date="2014-11" db="EMBL/GenBank/DDBJ databases">
        <authorList>
            <person name="Otto D Thomas"/>
            <person name="Naeem Raeece"/>
        </authorList>
    </citation>
    <scope>NUCLEOTIDE SEQUENCE</scope>
</reference>
<comment type="subcellular location">
    <subcellularLocation>
        <location evidence="1">Membrane</location>
        <topology evidence="1">Peripheral membrane protein</topology>
    </subcellularLocation>
</comment>
<dbReference type="SMART" id="SM00714">
    <property type="entry name" value="LITAF"/>
    <property type="match status" value="1"/>
</dbReference>
<feature type="compositionally biased region" description="Low complexity" evidence="6">
    <location>
        <begin position="76"/>
        <end position="88"/>
    </location>
</feature>
<evidence type="ECO:0000256" key="5">
    <source>
        <dbReference type="ARBA" id="ARBA00023136"/>
    </source>
</evidence>
<feature type="region of interest" description="Disordered" evidence="6">
    <location>
        <begin position="1"/>
        <end position="88"/>
    </location>
</feature>
<name>A0A0G4HWC8_9ALVE</name>
<accession>A0A0G4HWC8</accession>
<dbReference type="AlphaFoldDB" id="A0A0G4HWC8"/>
<evidence type="ECO:0000256" key="6">
    <source>
        <dbReference type="SAM" id="MobiDB-lite"/>
    </source>
</evidence>
<dbReference type="VEuPathDB" id="CryptoDB:Cvel_9016"/>
<dbReference type="GO" id="GO:0008270">
    <property type="term" value="F:zinc ion binding"/>
    <property type="evidence" value="ECO:0007669"/>
    <property type="project" value="TreeGrafter"/>
</dbReference>
<evidence type="ECO:0000256" key="2">
    <source>
        <dbReference type="ARBA" id="ARBA00005975"/>
    </source>
</evidence>
<comment type="similarity">
    <text evidence="2">Belongs to the CDIP1/LITAF family.</text>
</comment>
<keyword evidence="4" id="KW-0862">Zinc</keyword>